<proteinExistence type="predicted"/>
<feature type="compositionally biased region" description="Basic and acidic residues" evidence="1">
    <location>
        <begin position="179"/>
        <end position="188"/>
    </location>
</feature>
<feature type="compositionally biased region" description="Basic residues" evidence="1">
    <location>
        <begin position="189"/>
        <end position="204"/>
    </location>
</feature>
<feature type="compositionally biased region" description="Basic and acidic residues" evidence="1">
    <location>
        <begin position="137"/>
        <end position="152"/>
    </location>
</feature>
<sequence>MKEKKTLNNCDPRLRWVMDRVLRYFQLNDETLAVNMLERHNGRAKKRLQCLFSGLDRSSKVFYAYQTTYPKTFYKEVTIRKEVPRPKESSPQTSDRDENSEDSTEEDKKKKKEPKKKKKIKKKLSKGAEDPGEEGEKETVKDVEETVEKPPEDANEDDQPPEFEDADAVQTEAAELLESDSKDEPDSKKSKKSKKSGKVKKRPKSPASVVETLPTGQTEQPVQTATMTIKMKRIIRKEKKLSQLHIRFGQIPWNNIRTDLTYVYFLRRNCGDIPIFQTYHEANSEMPKYFYVGQLKESLIEAFLKYIQGLADIPNLLNVLPDGSIR</sequence>
<feature type="region of interest" description="Disordered" evidence="1">
    <location>
        <begin position="82"/>
        <end position="224"/>
    </location>
</feature>
<evidence type="ECO:0000256" key="1">
    <source>
        <dbReference type="SAM" id="MobiDB-lite"/>
    </source>
</evidence>
<accession>A0A8S9Y4B6</accession>
<protein>
    <submittedName>
        <fullName evidence="2">Uncharacterized protein</fullName>
    </submittedName>
</protein>
<gene>
    <name evidence="2" type="ORF">GE061_000438</name>
</gene>
<dbReference type="Proteomes" id="UP000466442">
    <property type="component" value="Linkage Group LG1"/>
</dbReference>
<keyword evidence="3" id="KW-1185">Reference proteome</keyword>
<reference evidence="2" key="1">
    <citation type="journal article" date="2021" name="Mol. Ecol. Resour.">
        <title>Apolygus lucorum genome provides insights into omnivorousness and mesophyll feeding.</title>
        <authorList>
            <person name="Liu Y."/>
            <person name="Liu H."/>
            <person name="Wang H."/>
            <person name="Huang T."/>
            <person name="Liu B."/>
            <person name="Yang B."/>
            <person name="Yin L."/>
            <person name="Li B."/>
            <person name="Zhang Y."/>
            <person name="Zhang S."/>
            <person name="Jiang F."/>
            <person name="Zhang X."/>
            <person name="Ren Y."/>
            <person name="Wang B."/>
            <person name="Wang S."/>
            <person name="Lu Y."/>
            <person name="Wu K."/>
            <person name="Fan W."/>
            <person name="Wang G."/>
        </authorList>
    </citation>
    <scope>NUCLEOTIDE SEQUENCE</scope>
    <source>
        <strain evidence="2">12Hb</strain>
    </source>
</reference>
<dbReference type="EMBL" id="WIXP02000001">
    <property type="protein sequence ID" value="KAF6216100.1"/>
    <property type="molecule type" value="Genomic_DNA"/>
</dbReference>
<comment type="caution">
    <text evidence="2">The sequence shown here is derived from an EMBL/GenBank/DDBJ whole genome shotgun (WGS) entry which is preliminary data.</text>
</comment>
<dbReference type="AlphaFoldDB" id="A0A8S9Y4B6"/>
<evidence type="ECO:0000313" key="2">
    <source>
        <dbReference type="EMBL" id="KAF6216100.1"/>
    </source>
</evidence>
<organism evidence="2 3">
    <name type="scientific">Apolygus lucorum</name>
    <name type="common">Small green plant bug</name>
    <name type="synonym">Lygocoris lucorum</name>
    <dbReference type="NCBI Taxonomy" id="248454"/>
    <lineage>
        <taxon>Eukaryota</taxon>
        <taxon>Metazoa</taxon>
        <taxon>Ecdysozoa</taxon>
        <taxon>Arthropoda</taxon>
        <taxon>Hexapoda</taxon>
        <taxon>Insecta</taxon>
        <taxon>Pterygota</taxon>
        <taxon>Neoptera</taxon>
        <taxon>Paraneoptera</taxon>
        <taxon>Hemiptera</taxon>
        <taxon>Heteroptera</taxon>
        <taxon>Panheteroptera</taxon>
        <taxon>Cimicomorpha</taxon>
        <taxon>Miridae</taxon>
        <taxon>Mirini</taxon>
        <taxon>Apolygus</taxon>
    </lineage>
</organism>
<dbReference type="OrthoDB" id="64868at2759"/>
<feature type="compositionally biased region" description="Acidic residues" evidence="1">
    <location>
        <begin position="153"/>
        <end position="167"/>
    </location>
</feature>
<evidence type="ECO:0000313" key="3">
    <source>
        <dbReference type="Proteomes" id="UP000466442"/>
    </source>
</evidence>
<name>A0A8S9Y4B6_APOLU</name>
<feature type="compositionally biased region" description="Basic residues" evidence="1">
    <location>
        <begin position="109"/>
        <end position="125"/>
    </location>
</feature>
<feature type="compositionally biased region" description="Polar residues" evidence="1">
    <location>
        <begin position="214"/>
        <end position="224"/>
    </location>
</feature>